<dbReference type="EMBL" id="JAVDQK010000004">
    <property type="protein sequence ID" value="MDR6218216.1"/>
    <property type="molecule type" value="Genomic_DNA"/>
</dbReference>
<dbReference type="AlphaFoldDB" id="A0AAE3XBH0"/>
<accession>A0AAE3XBH0</accession>
<gene>
    <name evidence="1" type="ORF">J2Y00_001779</name>
</gene>
<organism evidence="1 2">
    <name type="scientific">Deinococcus soli</name>
    <name type="common">ex Cha et al. 2016</name>
    <dbReference type="NCBI Taxonomy" id="1309411"/>
    <lineage>
        <taxon>Bacteria</taxon>
        <taxon>Thermotogati</taxon>
        <taxon>Deinococcota</taxon>
        <taxon>Deinococci</taxon>
        <taxon>Deinococcales</taxon>
        <taxon>Deinococcaceae</taxon>
        <taxon>Deinococcus</taxon>
    </lineage>
</organism>
<sequence>MREYVLTGPQTLHLELHPPRGTSGPHLVVRAPHTSAALTAADVQRALRTATLIERREECPACQGEGRLRRTTAYVDVNLGQWYPDEVDAGPCDARGCEDGQIWVECSADELTAELGDLLTGPFQPEPTRSPS</sequence>
<dbReference type="Proteomes" id="UP001185331">
    <property type="component" value="Unassembled WGS sequence"/>
</dbReference>
<evidence type="ECO:0000313" key="1">
    <source>
        <dbReference type="EMBL" id="MDR6218216.1"/>
    </source>
</evidence>
<protein>
    <submittedName>
        <fullName evidence="1">Uncharacterized protein</fullName>
    </submittedName>
</protein>
<proteinExistence type="predicted"/>
<comment type="caution">
    <text evidence="1">The sequence shown here is derived from an EMBL/GenBank/DDBJ whole genome shotgun (WGS) entry which is preliminary data.</text>
</comment>
<reference evidence="1" key="1">
    <citation type="submission" date="2023-07" db="EMBL/GenBank/DDBJ databases">
        <title>Sorghum-associated microbial communities from plants grown in Nebraska, USA.</title>
        <authorList>
            <person name="Schachtman D."/>
        </authorList>
    </citation>
    <scope>NUCLEOTIDE SEQUENCE</scope>
    <source>
        <strain evidence="1">BE330</strain>
    </source>
</reference>
<name>A0AAE3XBH0_9DEIO</name>
<dbReference type="RefSeq" id="WP_309854449.1">
    <property type="nucleotide sequence ID" value="NZ_JAVDQJ010000005.1"/>
</dbReference>
<evidence type="ECO:0000313" key="2">
    <source>
        <dbReference type="Proteomes" id="UP001185331"/>
    </source>
</evidence>